<dbReference type="InterPro" id="IPR015943">
    <property type="entry name" value="WD40/YVTN_repeat-like_dom_sf"/>
</dbReference>
<evidence type="ECO:0008006" key="3">
    <source>
        <dbReference type="Google" id="ProtNLM"/>
    </source>
</evidence>
<keyword evidence="2" id="KW-1185">Reference proteome</keyword>
<dbReference type="PANTHER" id="PTHR43739">
    <property type="entry name" value="XYLOGLUCANASE (EUROFUNG)"/>
    <property type="match status" value="1"/>
</dbReference>
<organism evidence="1 2">
    <name type="scientific">Chitinophaga barathri</name>
    <dbReference type="NCBI Taxonomy" id="1647451"/>
    <lineage>
        <taxon>Bacteria</taxon>
        <taxon>Pseudomonadati</taxon>
        <taxon>Bacteroidota</taxon>
        <taxon>Chitinophagia</taxon>
        <taxon>Chitinophagales</taxon>
        <taxon>Chitinophagaceae</taxon>
        <taxon>Chitinophaga</taxon>
    </lineage>
</organism>
<comment type="caution">
    <text evidence="1">The sequence shown here is derived from an EMBL/GenBank/DDBJ whole genome shotgun (WGS) entry which is preliminary data.</text>
</comment>
<dbReference type="PANTHER" id="PTHR43739:SF5">
    <property type="entry name" value="EXO-ALPHA-SIALIDASE"/>
    <property type="match status" value="1"/>
</dbReference>
<name>A0A3N4N241_9BACT</name>
<dbReference type="GO" id="GO:0010411">
    <property type="term" value="P:xyloglucan metabolic process"/>
    <property type="evidence" value="ECO:0007669"/>
    <property type="project" value="TreeGrafter"/>
</dbReference>
<dbReference type="RefSeq" id="WP_123864581.1">
    <property type="nucleotide sequence ID" value="NZ_QXZY01000002.1"/>
</dbReference>
<proteinExistence type="predicted"/>
<sequence>MKLSATIVAAISMAILGAYSCKKMSEKLEKEVLDGKRSGVSSIQAVIPYNWGSVAIGGGGYITGLAIHPNTANRMYARTDVGGAYRWDGTNQRWIPILDGISTIRVDGMALDANAPNRVYLALNDGVYRSDDQGGNWTKLMSTTYDGNGDLRWIGECLSVDSLTSTVVYAGTRTDGLYRSTNTGAAWTKITSVPNGTKGVRTVVTDPSTAVSGRSAKVYAGVPGTGIYRSTDGGTTFTAMAGAPTSPNRMVVMGGKLYVAHSTGVTVWNGSTWTDITPAGGTNKNYCGIAVETYDHNKIAVSQRYSSFNNPLYRSANGGTSWEQMNTAALPIVKTLEAPWWPSGWFSSATSCLAFDPLHHGDLYYSDWFGVWFSSNAWATGSVAFTTRIKGDEETVVLTLASAPGGVPLYSGVADVFGFRHDNVDVYPSARLYNINEGFSISYCETQPANIAILGASGNDGTGTILATSSNSGTSWTTRTLPSGVKLGRICISSTNPDKMVYIAGGSPGGGVYYSTNRGSSWAASTGAPTGAVNAIDVWSKDFSITADCVDGNKFYIYKTGFLYASTDGGATWSQQNATAIPNKNSYLFVAARPGTANEVWVSLDGNGLYKTTNGGTTFTKVTALTTCTAFAWGAPASGGSTPTLFAYGTVGGIKGLYRSTNLGAGWDQIDNGTQKFPAGVKALAGDRTVFGKVYVGTGGRGVLYGQP</sequence>
<dbReference type="AlphaFoldDB" id="A0A3N4N241"/>
<dbReference type="Gene3D" id="2.130.10.10">
    <property type="entry name" value="YVTN repeat-like/Quinoprotein amine dehydrogenase"/>
    <property type="match status" value="2"/>
</dbReference>
<accession>A0A3N4N241</accession>
<protein>
    <recommendedName>
        <fullName evidence="3">Sortilin N-terminal domain-containing protein</fullName>
    </recommendedName>
</protein>
<dbReference type="EMBL" id="RMBX01000003">
    <property type="protein sequence ID" value="RPD41693.1"/>
    <property type="molecule type" value="Genomic_DNA"/>
</dbReference>
<dbReference type="Proteomes" id="UP000279089">
    <property type="component" value="Unassembled WGS sequence"/>
</dbReference>
<dbReference type="PROSITE" id="PS51257">
    <property type="entry name" value="PROKAR_LIPOPROTEIN"/>
    <property type="match status" value="1"/>
</dbReference>
<evidence type="ECO:0000313" key="1">
    <source>
        <dbReference type="EMBL" id="RPD41693.1"/>
    </source>
</evidence>
<dbReference type="InterPro" id="IPR052025">
    <property type="entry name" value="Xyloglucanase_GH74"/>
</dbReference>
<evidence type="ECO:0000313" key="2">
    <source>
        <dbReference type="Proteomes" id="UP000279089"/>
    </source>
</evidence>
<reference evidence="2" key="1">
    <citation type="submission" date="2018-11" db="EMBL/GenBank/DDBJ databases">
        <title>Chitinophaga lutea sp.nov., isolate from arsenic contaminated soil.</title>
        <authorList>
            <person name="Zong Y."/>
        </authorList>
    </citation>
    <scope>NUCLEOTIDE SEQUENCE [LARGE SCALE GENOMIC DNA]</scope>
    <source>
        <strain evidence="2">YLT18</strain>
    </source>
</reference>
<gene>
    <name evidence="1" type="ORF">EG028_05865</name>
</gene>
<dbReference type="CDD" id="cd15482">
    <property type="entry name" value="Sialidase_non-viral"/>
    <property type="match status" value="2"/>
</dbReference>
<dbReference type="SUPFAM" id="SSF110296">
    <property type="entry name" value="Oligoxyloglucan reducing end-specific cellobiohydrolase"/>
    <property type="match status" value="2"/>
</dbReference>